<dbReference type="EMBL" id="CP048997">
    <property type="protein sequence ID" value="QID82831.1"/>
    <property type="molecule type" value="Genomic_DNA"/>
</dbReference>
<evidence type="ECO:0000313" key="11">
    <source>
        <dbReference type="EMBL" id="QID82831.1"/>
    </source>
</evidence>
<dbReference type="GO" id="GO:0006995">
    <property type="term" value="P:cellular response to nitrogen starvation"/>
    <property type="evidence" value="ECO:0007669"/>
    <property type="project" value="TreeGrafter"/>
</dbReference>
<dbReference type="PANTHER" id="PTHR13040">
    <property type="entry name" value="AUTOPHAGY PROTEIN 5"/>
    <property type="match status" value="1"/>
</dbReference>
<keyword evidence="7" id="KW-0472">Membrane</keyword>
<dbReference type="InterPro" id="IPR042526">
    <property type="entry name" value="Atg5_HR"/>
</dbReference>
<proteinExistence type="inferred from homology"/>
<dbReference type="InterPro" id="IPR042527">
    <property type="entry name" value="Atg5_UblA_dom_sf"/>
</dbReference>
<evidence type="ECO:0000259" key="9">
    <source>
        <dbReference type="Pfam" id="PF20637"/>
    </source>
</evidence>
<dbReference type="GO" id="GO:0019776">
    <property type="term" value="F:Atg8-family ligase activity"/>
    <property type="evidence" value="ECO:0007669"/>
    <property type="project" value="TreeGrafter"/>
</dbReference>
<comment type="subcellular location">
    <subcellularLocation>
        <location evidence="1 7">Preautophagosomal structure membrane</location>
        <topology evidence="1 7">Peripheral membrane protein</topology>
    </subcellularLocation>
</comment>
<keyword evidence="12" id="KW-1185">Reference proteome</keyword>
<comment type="similarity">
    <text evidence="2 7">Belongs to the ATG5 family.</text>
</comment>
<evidence type="ECO:0000256" key="3">
    <source>
        <dbReference type="ARBA" id="ARBA00022499"/>
    </source>
</evidence>
<evidence type="ECO:0000259" key="8">
    <source>
        <dbReference type="Pfam" id="PF04106"/>
    </source>
</evidence>
<keyword evidence="3 7" id="KW-1017">Isopeptide bond</keyword>
<evidence type="ECO:0000256" key="1">
    <source>
        <dbReference type="ARBA" id="ARBA00004623"/>
    </source>
</evidence>
<evidence type="ECO:0000313" key="12">
    <source>
        <dbReference type="Proteomes" id="UP000501346"/>
    </source>
</evidence>
<feature type="domain" description="Autophagy protein ATG5 UblA" evidence="10">
    <location>
        <begin position="8"/>
        <end position="97"/>
    </location>
</feature>
<dbReference type="AlphaFoldDB" id="A0A6C1E1D9"/>
<dbReference type="GO" id="GO:0034045">
    <property type="term" value="C:phagophore assembly site membrane"/>
    <property type="evidence" value="ECO:0007669"/>
    <property type="project" value="UniProtKB-SubCell"/>
</dbReference>
<dbReference type="InterPro" id="IPR048940">
    <property type="entry name" value="ATG5_HBR"/>
</dbReference>
<comment type="function">
    <text evidence="7">Involved in cytoplasm to vacuole transport (Cvt) and autophagic vesicle formation.</text>
</comment>
<dbReference type="GO" id="GO:0061908">
    <property type="term" value="C:phagophore"/>
    <property type="evidence" value="ECO:0007669"/>
    <property type="project" value="TreeGrafter"/>
</dbReference>
<comment type="subunit">
    <text evidence="7">Conjugated with ATG12.</text>
</comment>
<organism evidence="11 12">
    <name type="scientific">Saccharomyces pastorianus</name>
    <name type="common">Lager yeast</name>
    <name type="synonym">Saccharomyces cerevisiae x Saccharomyces eubayanus</name>
    <dbReference type="NCBI Taxonomy" id="27292"/>
    <lineage>
        <taxon>Eukaryota</taxon>
        <taxon>Fungi</taxon>
        <taxon>Dikarya</taxon>
        <taxon>Ascomycota</taxon>
        <taxon>Saccharomycotina</taxon>
        <taxon>Saccharomycetes</taxon>
        <taxon>Saccharomycetales</taxon>
        <taxon>Saccharomycetaceae</taxon>
        <taxon>Saccharomyces</taxon>
    </lineage>
</organism>
<evidence type="ECO:0000259" key="10">
    <source>
        <dbReference type="Pfam" id="PF20638"/>
    </source>
</evidence>
<keyword evidence="4 7" id="KW-0832">Ubl conjugation</keyword>
<dbReference type="Pfam" id="PF20638">
    <property type="entry name" value="ATG5_UblA"/>
    <property type="match status" value="1"/>
</dbReference>
<feature type="domain" description="Autophagy protein ATG5 alpha-helical bundle region" evidence="9">
    <location>
        <begin position="138"/>
        <end position="193"/>
    </location>
</feature>
<dbReference type="GO" id="GO:0044233">
    <property type="term" value="C:mitochondria-associated endoplasmic reticulum membrane contact site"/>
    <property type="evidence" value="ECO:0007669"/>
    <property type="project" value="TreeGrafter"/>
</dbReference>
<dbReference type="GO" id="GO:0034727">
    <property type="term" value="P:piecemeal microautophagy of the nucleus"/>
    <property type="evidence" value="ECO:0007669"/>
    <property type="project" value="TreeGrafter"/>
</dbReference>
<dbReference type="GO" id="GO:0005776">
    <property type="term" value="C:autophagosome"/>
    <property type="evidence" value="ECO:0007669"/>
    <property type="project" value="TreeGrafter"/>
</dbReference>
<dbReference type="InterPro" id="IPR048939">
    <property type="entry name" value="ATG5_UblA"/>
</dbReference>
<dbReference type="GO" id="GO:0000422">
    <property type="term" value="P:autophagy of mitochondrion"/>
    <property type="evidence" value="ECO:0007669"/>
    <property type="project" value="TreeGrafter"/>
</dbReference>
<protein>
    <recommendedName>
        <fullName evidence="7">Autophagy protein 5</fullName>
    </recommendedName>
</protein>
<evidence type="ECO:0000256" key="7">
    <source>
        <dbReference type="RuleBase" id="RU361202"/>
    </source>
</evidence>
<dbReference type="Gene3D" id="3.10.20.90">
    <property type="entry name" value="Phosphatidylinositol 3-kinase Catalytic Subunit, Chain A, domain 1"/>
    <property type="match status" value="1"/>
</dbReference>
<name>A0A6C1E1D9_SACPS</name>
<keyword evidence="5" id="KW-0653">Protein transport</keyword>
<sequence length="294" mass="33594">MNDIKQLLWNGELNVLVSIDPSFLMKGSPREIAVLRIRVPRETYLVNYMPFIWNKIKSFLSFDPLTDSEKYFWFEHNKTPIPWNYPVGVLFDCLAGKSATFTTSFENQVKDVLTFLRIHLVMGDSLPPTIIPIASSKTQAEKFWFHQWKQVCFILNGSSKAIMSLSVNEARKFWGSVITRNFQDFIEISNKISSSRPRHIPLIIQTSRTSGTFRISQPTISMTGVNPTLKDIEGDILDVKEGINGNDVMVICQGIEIPWHMLLYDLYSKLRSFDGFLYITLVPIKGGDKASSEL</sequence>
<reference evidence="11 12" key="1">
    <citation type="journal article" date="2019" name="BMC Genomics">
        <title>Chromosome level assembly and comparative genome analysis confirm lager-brewing yeasts originated from a single hybridization.</title>
        <authorList>
            <person name="Salazar A.N."/>
            <person name="Gorter de Vries A.R."/>
            <person name="van den Broek M."/>
            <person name="Brouwers N."/>
            <person name="de la Torre Cortes P."/>
            <person name="Kuijpers N.G.A."/>
            <person name="Daran J.G."/>
            <person name="Abeel T."/>
        </authorList>
    </citation>
    <scope>NUCLEOTIDE SEQUENCE [LARGE SCALE GENOMIC DNA]</scope>
    <source>
        <strain evidence="11 12">CBS 1483</strain>
    </source>
</reference>
<dbReference type="Proteomes" id="UP000501346">
    <property type="component" value="Chromosome ScXVI"/>
</dbReference>
<dbReference type="GO" id="GO:0034274">
    <property type="term" value="C:Atg12-Atg5-Atg16 complex"/>
    <property type="evidence" value="ECO:0007669"/>
    <property type="project" value="TreeGrafter"/>
</dbReference>
<dbReference type="InterPro" id="IPR048318">
    <property type="entry name" value="ATG5_UblB"/>
</dbReference>
<accession>A0A6C1E1D9</accession>
<gene>
    <name evidence="11" type="primary">ATG5_1</name>
    <name evidence="11" type="ORF">GRS66_005263</name>
</gene>
<dbReference type="Gene3D" id="3.10.20.620">
    <property type="match status" value="1"/>
</dbReference>
<evidence type="ECO:0000256" key="4">
    <source>
        <dbReference type="ARBA" id="ARBA00022843"/>
    </source>
</evidence>
<dbReference type="InterPro" id="IPR007239">
    <property type="entry name" value="Atg5"/>
</dbReference>
<keyword evidence="6 7" id="KW-0072">Autophagy</keyword>
<keyword evidence="7" id="KW-0813">Transport</keyword>
<dbReference type="SMR" id="A0A6C1E1D9"/>
<evidence type="ECO:0000256" key="5">
    <source>
        <dbReference type="ARBA" id="ARBA00022927"/>
    </source>
</evidence>
<dbReference type="OrthoDB" id="272162at2759"/>
<dbReference type="Pfam" id="PF04106">
    <property type="entry name" value="ATG5_UblB"/>
    <property type="match status" value="1"/>
</dbReference>
<dbReference type="GO" id="GO:0015031">
    <property type="term" value="P:protein transport"/>
    <property type="evidence" value="ECO:0007669"/>
    <property type="project" value="UniProtKB-KW"/>
</dbReference>
<dbReference type="Gene3D" id="1.10.246.190">
    <property type="entry name" value="Autophagy protein Apg5, helix rich domain"/>
    <property type="match status" value="1"/>
</dbReference>
<feature type="domain" description="Autophagy protein ATG5 UblB" evidence="8">
    <location>
        <begin position="199"/>
        <end position="281"/>
    </location>
</feature>
<evidence type="ECO:0000256" key="2">
    <source>
        <dbReference type="ARBA" id="ARBA00006910"/>
    </source>
</evidence>
<dbReference type="PANTHER" id="PTHR13040:SF2">
    <property type="entry name" value="AUTOPHAGY PROTEIN 5"/>
    <property type="match status" value="1"/>
</dbReference>
<evidence type="ECO:0000256" key="6">
    <source>
        <dbReference type="ARBA" id="ARBA00023006"/>
    </source>
</evidence>
<dbReference type="Pfam" id="PF20637">
    <property type="entry name" value="ATG5_HBR"/>
    <property type="match status" value="1"/>
</dbReference>